<gene>
    <name evidence="1" type="ordered locus">Tcur_0569</name>
</gene>
<evidence type="ECO:0000313" key="2">
    <source>
        <dbReference type="Proteomes" id="UP000001918"/>
    </source>
</evidence>
<dbReference type="EMBL" id="CP001738">
    <property type="protein sequence ID" value="ACY96164.1"/>
    <property type="molecule type" value="Genomic_DNA"/>
</dbReference>
<reference evidence="1 2" key="1">
    <citation type="journal article" date="2011" name="Stand. Genomic Sci.">
        <title>Complete genome sequence of Thermomonospora curvata type strain (B9).</title>
        <authorList>
            <person name="Chertkov O."/>
            <person name="Sikorski J."/>
            <person name="Nolan M."/>
            <person name="Lapidus A."/>
            <person name="Lucas S."/>
            <person name="Del Rio T.G."/>
            <person name="Tice H."/>
            <person name="Cheng J.F."/>
            <person name="Goodwin L."/>
            <person name="Pitluck S."/>
            <person name="Liolios K."/>
            <person name="Ivanova N."/>
            <person name="Mavromatis K."/>
            <person name="Mikhailova N."/>
            <person name="Ovchinnikova G."/>
            <person name="Pati A."/>
            <person name="Chen A."/>
            <person name="Palaniappan K."/>
            <person name="Djao O.D."/>
            <person name="Land M."/>
            <person name="Hauser L."/>
            <person name="Chang Y.J."/>
            <person name="Jeffries C.D."/>
            <person name="Brettin T."/>
            <person name="Han C."/>
            <person name="Detter J.C."/>
            <person name="Rohde M."/>
            <person name="Goker M."/>
            <person name="Woyke T."/>
            <person name="Bristow J."/>
            <person name="Eisen J.A."/>
            <person name="Markowitz V."/>
            <person name="Hugenholtz P."/>
            <person name="Klenk H.P."/>
            <person name="Kyrpides N.C."/>
        </authorList>
    </citation>
    <scope>NUCLEOTIDE SEQUENCE [LARGE SCALE GENOMIC DNA]</scope>
    <source>
        <strain evidence="2">ATCC 19995 / DSM 43183 / JCM 3096 / KCTC 9072 / NBRC 15933 / NCIMB 10081 / Henssen B9</strain>
    </source>
</reference>
<proteinExistence type="predicted"/>
<dbReference type="AlphaFoldDB" id="D1A3N9"/>
<organism evidence="1 2">
    <name type="scientific">Thermomonospora curvata (strain ATCC 19995 / DSM 43183 / JCM 3096 / KCTC 9072 / NBRC 15933 / NCIMB 10081 / Henssen B9)</name>
    <dbReference type="NCBI Taxonomy" id="471852"/>
    <lineage>
        <taxon>Bacteria</taxon>
        <taxon>Bacillati</taxon>
        <taxon>Actinomycetota</taxon>
        <taxon>Actinomycetes</taxon>
        <taxon>Streptosporangiales</taxon>
        <taxon>Thermomonosporaceae</taxon>
        <taxon>Thermomonospora</taxon>
    </lineage>
</organism>
<dbReference type="Proteomes" id="UP000001918">
    <property type="component" value="Chromosome"/>
</dbReference>
<dbReference type="HOGENOM" id="CLU_2195677_0_0_11"/>
<accession>D1A3N9</accession>
<dbReference type="KEGG" id="tcu:Tcur_0569"/>
<name>D1A3N9_THECD</name>
<sequence>MRSAWTPWLICNGGVALSGSSARSAHSLVCRVLHGDEGGVHVYCWQNEQNVPGIPAYRGKIDVPSGVLTLGDAVGERTVRADVGAGTHDVAVYIDRPAEATRVDVVLS</sequence>
<protein>
    <submittedName>
        <fullName evidence="1">Uncharacterized protein</fullName>
    </submittedName>
</protein>
<evidence type="ECO:0000313" key="1">
    <source>
        <dbReference type="EMBL" id="ACY96164.1"/>
    </source>
</evidence>
<keyword evidence="2" id="KW-1185">Reference proteome</keyword>